<accession>A0A8H5CU06</accession>
<dbReference type="Gene3D" id="3.80.10.10">
    <property type="entry name" value="Ribonuclease Inhibitor"/>
    <property type="match status" value="1"/>
</dbReference>
<evidence type="ECO:0000313" key="1">
    <source>
        <dbReference type="EMBL" id="KAF5348036.1"/>
    </source>
</evidence>
<evidence type="ECO:0008006" key="3">
    <source>
        <dbReference type="Google" id="ProtNLM"/>
    </source>
</evidence>
<reference evidence="1 2" key="1">
    <citation type="journal article" date="2020" name="ISME J.">
        <title>Uncovering the hidden diversity of litter-decomposition mechanisms in mushroom-forming fungi.</title>
        <authorList>
            <person name="Floudas D."/>
            <person name="Bentzer J."/>
            <person name="Ahren D."/>
            <person name="Johansson T."/>
            <person name="Persson P."/>
            <person name="Tunlid A."/>
        </authorList>
    </citation>
    <scope>NUCLEOTIDE SEQUENCE [LARGE SCALE GENOMIC DNA]</scope>
    <source>
        <strain evidence="1 2">CBS 291.85</strain>
    </source>
</reference>
<dbReference type="EMBL" id="JAACJM010000088">
    <property type="protein sequence ID" value="KAF5348036.1"/>
    <property type="molecule type" value="Genomic_DNA"/>
</dbReference>
<dbReference type="AlphaFoldDB" id="A0A8H5CU06"/>
<keyword evidence="2" id="KW-1185">Reference proteome</keyword>
<evidence type="ECO:0000313" key="2">
    <source>
        <dbReference type="Proteomes" id="UP000559256"/>
    </source>
</evidence>
<organism evidence="1 2">
    <name type="scientific">Tetrapyrgos nigripes</name>
    <dbReference type="NCBI Taxonomy" id="182062"/>
    <lineage>
        <taxon>Eukaryota</taxon>
        <taxon>Fungi</taxon>
        <taxon>Dikarya</taxon>
        <taxon>Basidiomycota</taxon>
        <taxon>Agaricomycotina</taxon>
        <taxon>Agaricomycetes</taxon>
        <taxon>Agaricomycetidae</taxon>
        <taxon>Agaricales</taxon>
        <taxon>Marasmiineae</taxon>
        <taxon>Marasmiaceae</taxon>
        <taxon>Tetrapyrgos</taxon>
    </lineage>
</organism>
<dbReference type="InterPro" id="IPR032675">
    <property type="entry name" value="LRR_dom_sf"/>
</dbReference>
<protein>
    <recommendedName>
        <fullName evidence="3">F-box domain-containing protein</fullName>
    </recommendedName>
</protein>
<dbReference type="OrthoDB" id="3005567at2759"/>
<comment type="caution">
    <text evidence="1">The sequence shown here is derived from an EMBL/GenBank/DDBJ whole genome shotgun (WGS) entry which is preliminary data.</text>
</comment>
<name>A0A8H5CU06_9AGAR</name>
<gene>
    <name evidence="1" type="ORF">D9758_010058</name>
</gene>
<proteinExistence type="predicted"/>
<dbReference type="SUPFAM" id="SSF52047">
    <property type="entry name" value="RNI-like"/>
    <property type="match status" value="1"/>
</dbReference>
<dbReference type="Proteomes" id="UP000559256">
    <property type="component" value="Unassembled WGS sequence"/>
</dbReference>
<sequence>MAVEKLDLDVWNLILSHLLTTDLYAVALTSRAFQFGVIPRLYHTIFFRTQHARRYPGMMTAFQAILQHPELAMQVRCVEIRALPTNTKLKATFLSECTRVIDLCTELSSFKCTVPVLPEFLPSLQGLKDGLRTLRIPGNLSTPEAEMLLKIGDLDSLSIDQGTWNVIDILPRWTEGSSLTELILFMTKELNEDVLGSVLQCLRNLRSLHIVGCPQIDHVSVLRLCKHLPALESLTLNASDSLCPLDDDEGFPKLPRLRHIAFDTRYSRSIPPALDALYLVLECLQDSAPCLSSFTIRLSDKKTLVDYDFLKKLLKQHRRTLRQLAFLDCSLDMKHVTMICKNCVRLERLELPFPLKELVPFASALARSDTLQTIVDTQAFHGAYISLTPQNVRLLMEAAPALSTIISDRRVWKGYSDGVGRLNNISFRTLPTQGASSYWFLPAEL</sequence>